<feature type="transmembrane region" description="Helical" evidence="8">
    <location>
        <begin position="65"/>
        <end position="87"/>
    </location>
</feature>
<evidence type="ECO:0000256" key="5">
    <source>
        <dbReference type="ARBA" id="ARBA00022692"/>
    </source>
</evidence>
<dbReference type="Pfam" id="PF03547">
    <property type="entry name" value="Mem_trans"/>
    <property type="match status" value="2"/>
</dbReference>
<evidence type="ECO:0000313" key="9">
    <source>
        <dbReference type="EMBL" id="TLQ39818.1"/>
    </source>
</evidence>
<keyword evidence="3" id="KW-0813">Transport</keyword>
<evidence type="ECO:0000256" key="1">
    <source>
        <dbReference type="ARBA" id="ARBA00004651"/>
    </source>
</evidence>
<evidence type="ECO:0000313" key="10">
    <source>
        <dbReference type="Proteomes" id="UP000306420"/>
    </source>
</evidence>
<dbReference type="InterPro" id="IPR038770">
    <property type="entry name" value="Na+/solute_symporter_sf"/>
</dbReference>
<dbReference type="OrthoDB" id="9794315at2"/>
<dbReference type="EMBL" id="VBSP01000047">
    <property type="protein sequence ID" value="TLQ39818.1"/>
    <property type="molecule type" value="Genomic_DNA"/>
</dbReference>
<feature type="transmembrane region" description="Helical" evidence="8">
    <location>
        <begin position="252"/>
        <end position="272"/>
    </location>
</feature>
<dbReference type="Gene3D" id="1.20.1530.20">
    <property type="match status" value="1"/>
</dbReference>
<comment type="similarity">
    <text evidence="2">Belongs to the auxin efflux carrier (TC 2.A.69) family.</text>
</comment>
<organism evidence="9 10">
    <name type="scientific">Ruoffia tabacinasalis</name>
    <dbReference type="NCBI Taxonomy" id="87458"/>
    <lineage>
        <taxon>Bacteria</taxon>
        <taxon>Bacillati</taxon>
        <taxon>Bacillota</taxon>
        <taxon>Bacilli</taxon>
        <taxon>Lactobacillales</taxon>
        <taxon>Aerococcaceae</taxon>
        <taxon>Ruoffia</taxon>
    </lineage>
</organism>
<proteinExistence type="inferred from homology"/>
<comment type="subcellular location">
    <subcellularLocation>
        <location evidence="1">Cell membrane</location>
        <topology evidence="1">Multi-pass membrane protein</topology>
    </subcellularLocation>
</comment>
<keyword evidence="7 8" id="KW-0472">Membrane</keyword>
<dbReference type="PANTHER" id="PTHR36838">
    <property type="entry name" value="AUXIN EFFLUX CARRIER FAMILY PROTEIN"/>
    <property type="match status" value="1"/>
</dbReference>
<keyword evidence="6 8" id="KW-1133">Transmembrane helix</keyword>
<evidence type="ECO:0000256" key="2">
    <source>
        <dbReference type="ARBA" id="ARBA00010145"/>
    </source>
</evidence>
<evidence type="ECO:0000256" key="8">
    <source>
        <dbReference type="SAM" id="Phobius"/>
    </source>
</evidence>
<feature type="transmembrane region" description="Helical" evidence="8">
    <location>
        <begin position="124"/>
        <end position="147"/>
    </location>
</feature>
<protein>
    <submittedName>
        <fullName evidence="9">AEC family transporter</fullName>
    </submittedName>
</protein>
<name>A0A5R9DSS0_9LACT</name>
<evidence type="ECO:0000256" key="7">
    <source>
        <dbReference type="ARBA" id="ARBA00023136"/>
    </source>
</evidence>
<sequence>MIGFNAVIPMMLYMSLGQFFTRAGFIKQDAYAQFNKAIFSFLLPLNLFSNVYNTNIATDFNGLTLSFNIIFAIVAFIILAFIVPIFEKSNAKRGVILQGSIRSNAILFGLPMGIALLGQENLGMVTIVLATIVPLNNIFSVIAFSIYTDEKFSLKRTIKQVLTNPMVIFTCAGVIVAVLGFKFPNVIETTMGNLTRMTPPLALIVMGGTFNFGKLKDADWSLYGTVLARLVIIPTIALFIAGGLLDFRGADLISVLIATAGPTAVSSYAQAVVAGGDGDLANQIVVFTTVASMFSLVVFIMILKNLAYF</sequence>
<feature type="transmembrane region" description="Helical" evidence="8">
    <location>
        <begin position="167"/>
        <end position="187"/>
    </location>
</feature>
<feature type="transmembrane region" description="Helical" evidence="8">
    <location>
        <begin position="6"/>
        <end position="25"/>
    </location>
</feature>
<dbReference type="GO" id="GO:0055085">
    <property type="term" value="P:transmembrane transport"/>
    <property type="evidence" value="ECO:0007669"/>
    <property type="project" value="InterPro"/>
</dbReference>
<reference evidence="9 10" key="1">
    <citation type="submission" date="2019-05" db="EMBL/GenBank/DDBJ databases">
        <title>The metagenome of a microbial culture collection derived from dairy environment covers the genomic content of the human microbiome.</title>
        <authorList>
            <person name="Roder T."/>
            <person name="Wuthrich D."/>
            <person name="Sattari Z."/>
            <person name="Von Ah U."/>
            <person name="Bar C."/>
            <person name="Ronchi F."/>
            <person name="Macpherson A.J."/>
            <person name="Ganal-Vonarburg S.C."/>
            <person name="Bruggmann R."/>
            <person name="Vergeres G."/>
        </authorList>
    </citation>
    <scope>NUCLEOTIDE SEQUENCE [LARGE SCALE GENOMIC DNA]</scope>
    <source>
        <strain evidence="9 10">FAM 24227</strain>
    </source>
</reference>
<dbReference type="AlphaFoldDB" id="A0A5R9DSS0"/>
<dbReference type="InterPro" id="IPR004776">
    <property type="entry name" value="Mem_transp_PIN-like"/>
</dbReference>
<feature type="transmembrane region" description="Helical" evidence="8">
    <location>
        <begin position="284"/>
        <end position="303"/>
    </location>
</feature>
<feature type="transmembrane region" description="Helical" evidence="8">
    <location>
        <begin position="99"/>
        <end position="118"/>
    </location>
</feature>
<evidence type="ECO:0000256" key="3">
    <source>
        <dbReference type="ARBA" id="ARBA00022448"/>
    </source>
</evidence>
<dbReference type="PANTHER" id="PTHR36838:SF4">
    <property type="entry name" value="AUXIN EFFLUX CARRIER FAMILY PROTEIN"/>
    <property type="match status" value="1"/>
</dbReference>
<evidence type="ECO:0000256" key="6">
    <source>
        <dbReference type="ARBA" id="ARBA00022989"/>
    </source>
</evidence>
<accession>A0A5R9DSS0</accession>
<gene>
    <name evidence="9" type="ORF">FEZ33_10145</name>
</gene>
<feature type="transmembrane region" description="Helical" evidence="8">
    <location>
        <begin position="220"/>
        <end position="245"/>
    </location>
</feature>
<dbReference type="GO" id="GO:0005886">
    <property type="term" value="C:plasma membrane"/>
    <property type="evidence" value="ECO:0007669"/>
    <property type="project" value="UniProtKB-SubCell"/>
</dbReference>
<evidence type="ECO:0000256" key="4">
    <source>
        <dbReference type="ARBA" id="ARBA00022475"/>
    </source>
</evidence>
<keyword evidence="4" id="KW-1003">Cell membrane</keyword>
<dbReference type="Proteomes" id="UP000306420">
    <property type="component" value="Unassembled WGS sequence"/>
</dbReference>
<keyword evidence="5 8" id="KW-0812">Transmembrane</keyword>
<comment type="caution">
    <text evidence="9">The sequence shown here is derived from an EMBL/GenBank/DDBJ whole genome shotgun (WGS) entry which is preliminary data.</text>
</comment>